<reference evidence="2 3" key="1">
    <citation type="submission" date="2024-11" db="EMBL/GenBank/DDBJ databases">
        <authorList>
            <person name="Heng Y.C."/>
            <person name="Lim A.C.H."/>
            <person name="Lee J.K.Y."/>
            <person name="Kittelmann S."/>
        </authorList>
    </citation>
    <scope>NUCLEOTIDE SEQUENCE [LARGE SCALE GENOMIC DNA]</scope>
    <source>
        <strain evidence="2 3">WILCCON 0114</strain>
    </source>
</reference>
<feature type="transmembrane region" description="Helical" evidence="1">
    <location>
        <begin position="198"/>
        <end position="220"/>
    </location>
</feature>
<accession>A0ABW8TAQ1</accession>
<feature type="transmembrane region" description="Helical" evidence="1">
    <location>
        <begin position="45"/>
        <end position="64"/>
    </location>
</feature>
<feature type="transmembrane region" description="Helical" evidence="1">
    <location>
        <begin position="85"/>
        <end position="101"/>
    </location>
</feature>
<keyword evidence="1" id="KW-1133">Transmembrane helix</keyword>
<evidence type="ECO:0000313" key="3">
    <source>
        <dbReference type="Proteomes" id="UP001623592"/>
    </source>
</evidence>
<dbReference type="Proteomes" id="UP001623592">
    <property type="component" value="Unassembled WGS sequence"/>
</dbReference>
<protein>
    <submittedName>
        <fullName evidence="2">Uncharacterized protein</fullName>
    </submittedName>
</protein>
<keyword evidence="1" id="KW-0472">Membrane</keyword>
<comment type="caution">
    <text evidence="2">The sequence shown here is derived from an EMBL/GenBank/DDBJ whole genome shotgun (WGS) entry which is preliminary data.</text>
</comment>
<feature type="transmembrane region" description="Helical" evidence="1">
    <location>
        <begin position="232"/>
        <end position="252"/>
    </location>
</feature>
<evidence type="ECO:0000256" key="1">
    <source>
        <dbReference type="SAM" id="Phobius"/>
    </source>
</evidence>
<evidence type="ECO:0000313" key="2">
    <source>
        <dbReference type="EMBL" id="MFL0249436.1"/>
    </source>
</evidence>
<keyword evidence="1" id="KW-0812">Transmembrane</keyword>
<organism evidence="2 3">
    <name type="scientific">Clostridium neuense</name>
    <dbReference type="NCBI Taxonomy" id="1728934"/>
    <lineage>
        <taxon>Bacteria</taxon>
        <taxon>Bacillati</taxon>
        <taxon>Bacillota</taxon>
        <taxon>Clostridia</taxon>
        <taxon>Eubacteriales</taxon>
        <taxon>Clostridiaceae</taxon>
        <taxon>Clostridium</taxon>
    </lineage>
</organism>
<proteinExistence type="predicted"/>
<name>A0ABW8TAQ1_9CLOT</name>
<feature type="transmembrane region" description="Helical" evidence="1">
    <location>
        <begin position="165"/>
        <end position="186"/>
    </location>
</feature>
<dbReference type="EMBL" id="JBJIAA010000002">
    <property type="protein sequence ID" value="MFL0249436.1"/>
    <property type="molecule type" value="Genomic_DNA"/>
</dbReference>
<gene>
    <name evidence="2" type="ORF">ACJDT4_03305</name>
</gene>
<sequence length="285" mass="31732">MDKKCISIWKLIVINAITIIVSTILAIVVHALMPATADATKFDSIFVKWFGFTAVAVFYFIVLFTQCSISVGYIGRRSNMPKLQVGIRFGIAFAITYLIGMQEVMLKGSPFSAWGIEFVKYQFIMGLGDGIPTMLLCFTIAFLTLTNNRIGNQIQKLSLAKNIKVILIIAIAIFIERAIGYESGLIANYASLYPVACYLWTGCFGLSMGFIYVILHSLLVLGKKHNCIPLRFVATIGVNWIIFNCFIGLIIKGFMPQMFFRSVVDVTILFISSVIIDKYIMGSSN</sequence>
<feature type="transmembrane region" description="Helical" evidence="1">
    <location>
        <begin position="12"/>
        <end position="33"/>
    </location>
</feature>
<dbReference type="RefSeq" id="WP_406786103.1">
    <property type="nucleotide sequence ID" value="NZ_JBJIAA010000002.1"/>
</dbReference>
<keyword evidence="3" id="KW-1185">Reference proteome</keyword>
<feature type="transmembrane region" description="Helical" evidence="1">
    <location>
        <begin position="121"/>
        <end position="145"/>
    </location>
</feature>